<feature type="domain" description="Enoyl reductase (ER)" evidence="2">
    <location>
        <begin position="10"/>
        <end position="312"/>
    </location>
</feature>
<dbReference type="Proteomes" id="UP001501509">
    <property type="component" value="Unassembled WGS sequence"/>
</dbReference>
<evidence type="ECO:0000256" key="1">
    <source>
        <dbReference type="ARBA" id="ARBA00022857"/>
    </source>
</evidence>
<keyword evidence="1" id="KW-0521">NADP</keyword>
<dbReference type="InterPro" id="IPR020843">
    <property type="entry name" value="ER"/>
</dbReference>
<dbReference type="InterPro" id="IPR013154">
    <property type="entry name" value="ADH-like_N"/>
</dbReference>
<dbReference type="InterPro" id="IPR036291">
    <property type="entry name" value="NAD(P)-bd_dom_sf"/>
</dbReference>
<dbReference type="SUPFAM" id="SSF50129">
    <property type="entry name" value="GroES-like"/>
    <property type="match status" value="1"/>
</dbReference>
<keyword evidence="4" id="KW-1185">Reference proteome</keyword>
<dbReference type="EMBL" id="BAAATD010000005">
    <property type="protein sequence ID" value="GAA2604751.1"/>
    <property type="molecule type" value="Genomic_DNA"/>
</dbReference>
<dbReference type="CDD" id="cd05289">
    <property type="entry name" value="MDR_like_2"/>
    <property type="match status" value="1"/>
</dbReference>
<evidence type="ECO:0000313" key="3">
    <source>
        <dbReference type="EMBL" id="GAA2604751.1"/>
    </source>
</evidence>
<comment type="caution">
    <text evidence="3">The sequence shown here is derived from an EMBL/GenBank/DDBJ whole genome shotgun (WGS) entry which is preliminary data.</text>
</comment>
<dbReference type="PANTHER" id="PTHR44154:SF1">
    <property type="entry name" value="QUINONE OXIDOREDUCTASE"/>
    <property type="match status" value="1"/>
</dbReference>
<accession>A0ABP6CBP5</accession>
<dbReference type="InterPro" id="IPR051603">
    <property type="entry name" value="Zinc-ADH_QOR/CCCR"/>
</dbReference>
<dbReference type="SMART" id="SM00829">
    <property type="entry name" value="PKS_ER"/>
    <property type="match status" value="1"/>
</dbReference>
<proteinExistence type="predicted"/>
<gene>
    <name evidence="3" type="ORF">GCM10010411_43640</name>
</gene>
<dbReference type="PANTHER" id="PTHR44154">
    <property type="entry name" value="QUINONE OXIDOREDUCTASE"/>
    <property type="match status" value="1"/>
</dbReference>
<dbReference type="Gene3D" id="3.40.50.720">
    <property type="entry name" value="NAD(P)-binding Rossmann-like Domain"/>
    <property type="match status" value="1"/>
</dbReference>
<dbReference type="Pfam" id="PF13602">
    <property type="entry name" value="ADH_zinc_N_2"/>
    <property type="match status" value="1"/>
</dbReference>
<sequence>MRAIAVSEFGATPALMNLPVPEPGPGETLVKMVAAGLNPVDWKISDGAWKDSVDHAFPLIMGMDGAGVVEETGEGETPFRPGEQVYGRFFVPPRGLGSFAEYAIATPGAAVAPMPDGMIYSQAAAVPTATMAAFTMVENAGVDEGHTVLVVGATGGVGQSAVQLAADRGAKVIATAHADMADEMRRLGAAETVDHGEGDLNGQVLRTHSEGIDEIIDLVSDQAGVDRLAGLLRPGGTYISSIWSVNPDKMAAQQLRGLNLGDESSPELLARIADLIDAGKLRVRVHEEVSLEDTPAAIARGRAGGARGKTVIRL</sequence>
<dbReference type="Gene3D" id="3.90.180.10">
    <property type="entry name" value="Medium-chain alcohol dehydrogenases, catalytic domain"/>
    <property type="match status" value="1"/>
</dbReference>
<organism evidence="3 4">
    <name type="scientific">Actinomadura fulvescens</name>
    <dbReference type="NCBI Taxonomy" id="46160"/>
    <lineage>
        <taxon>Bacteria</taxon>
        <taxon>Bacillati</taxon>
        <taxon>Actinomycetota</taxon>
        <taxon>Actinomycetes</taxon>
        <taxon>Streptosporangiales</taxon>
        <taxon>Thermomonosporaceae</taxon>
        <taxon>Actinomadura</taxon>
    </lineage>
</organism>
<dbReference type="InterPro" id="IPR011032">
    <property type="entry name" value="GroES-like_sf"/>
</dbReference>
<reference evidence="4" key="1">
    <citation type="journal article" date="2019" name="Int. J. Syst. Evol. Microbiol.">
        <title>The Global Catalogue of Microorganisms (GCM) 10K type strain sequencing project: providing services to taxonomists for standard genome sequencing and annotation.</title>
        <authorList>
            <consortium name="The Broad Institute Genomics Platform"/>
            <consortium name="The Broad Institute Genome Sequencing Center for Infectious Disease"/>
            <person name="Wu L."/>
            <person name="Ma J."/>
        </authorList>
    </citation>
    <scope>NUCLEOTIDE SEQUENCE [LARGE SCALE GENOMIC DNA]</scope>
    <source>
        <strain evidence="4">JCM 6833</strain>
    </source>
</reference>
<protein>
    <submittedName>
        <fullName evidence="3">NADP-dependent oxidoreductase</fullName>
    </submittedName>
</protein>
<evidence type="ECO:0000259" key="2">
    <source>
        <dbReference type="SMART" id="SM00829"/>
    </source>
</evidence>
<evidence type="ECO:0000313" key="4">
    <source>
        <dbReference type="Proteomes" id="UP001501509"/>
    </source>
</evidence>
<dbReference type="SUPFAM" id="SSF51735">
    <property type="entry name" value="NAD(P)-binding Rossmann-fold domains"/>
    <property type="match status" value="1"/>
</dbReference>
<dbReference type="Pfam" id="PF08240">
    <property type="entry name" value="ADH_N"/>
    <property type="match status" value="1"/>
</dbReference>
<name>A0ABP6CBP5_9ACTN</name>
<dbReference type="RefSeq" id="WP_344543540.1">
    <property type="nucleotide sequence ID" value="NZ_BAAATD010000005.1"/>
</dbReference>